<dbReference type="GO" id="GO:0003700">
    <property type="term" value="F:DNA-binding transcription factor activity"/>
    <property type="evidence" value="ECO:0007669"/>
    <property type="project" value="TreeGrafter"/>
</dbReference>
<dbReference type="PANTHER" id="PTHR30055">
    <property type="entry name" value="HTH-TYPE TRANSCRIPTIONAL REGULATOR RUTR"/>
    <property type="match status" value="1"/>
</dbReference>
<gene>
    <name evidence="4" type="ORF">SAMN05661093_05013</name>
</gene>
<dbReference type="EMBL" id="FWXV01000004">
    <property type="protein sequence ID" value="SMD14325.1"/>
    <property type="molecule type" value="Genomic_DNA"/>
</dbReference>
<dbReference type="RefSeq" id="WP_051895447.1">
    <property type="nucleotide sequence ID" value="NZ_FWXV01000004.1"/>
</dbReference>
<dbReference type="Pfam" id="PF17940">
    <property type="entry name" value="TetR_C_31"/>
    <property type="match status" value="1"/>
</dbReference>
<evidence type="ECO:0000313" key="4">
    <source>
        <dbReference type="EMBL" id="SMD14325.1"/>
    </source>
</evidence>
<dbReference type="PANTHER" id="PTHR30055:SF231">
    <property type="entry name" value="TRANSCRIPTIONAL REGULATORY PROTEIN (PROBABLY DEOR-FAMILY)-RELATED"/>
    <property type="match status" value="1"/>
</dbReference>
<dbReference type="Gene3D" id="1.10.357.10">
    <property type="entry name" value="Tetracycline Repressor, domain 2"/>
    <property type="match status" value="1"/>
</dbReference>
<dbReference type="Proteomes" id="UP000192674">
    <property type="component" value="Unassembled WGS sequence"/>
</dbReference>
<reference evidence="4 5" key="1">
    <citation type="submission" date="2017-04" db="EMBL/GenBank/DDBJ databases">
        <authorList>
            <person name="Afonso C.L."/>
            <person name="Miller P.J."/>
            <person name="Scott M.A."/>
            <person name="Spackman E."/>
            <person name="Goraichik I."/>
            <person name="Dimitrov K.M."/>
            <person name="Suarez D.L."/>
            <person name="Swayne D.E."/>
        </authorList>
    </citation>
    <scope>NUCLEOTIDE SEQUENCE [LARGE SCALE GENOMIC DNA]</scope>
    <source>
        <strain evidence="4 5">DSM 43828</strain>
    </source>
</reference>
<feature type="domain" description="HTH tetR-type" evidence="3">
    <location>
        <begin position="8"/>
        <end position="68"/>
    </location>
</feature>
<keyword evidence="5" id="KW-1185">Reference proteome</keyword>
<dbReference type="InterPro" id="IPR041583">
    <property type="entry name" value="TetR_C_31"/>
</dbReference>
<dbReference type="InterPro" id="IPR001647">
    <property type="entry name" value="HTH_TetR"/>
</dbReference>
<accession>A0A1Y5XRV7</accession>
<dbReference type="AlphaFoldDB" id="A0A1Y5XRV7"/>
<dbReference type="Pfam" id="PF00440">
    <property type="entry name" value="TetR_N"/>
    <property type="match status" value="1"/>
</dbReference>
<name>A0A1Y5XRV7_KIBAR</name>
<sequence>MARNRRKQPRRDALLEAAVEVVGERGVAGTTHRAVTERAEVPLATASYYFSSIDELIAEALTAFVKQRAEEIGLPHQGDVAPAQVAEWYAQQVMGLDKSKRLAFYEVLLNAARTPELAEAARNALASYQDWAVAGLNAAGAPRGVGAARAFVALGLGFGLLHLVESQESDTEDLFVALRDLFIGSVLDPDEHTAWTQRLGTAGRE</sequence>
<proteinExistence type="predicted"/>
<feature type="DNA-binding region" description="H-T-H motif" evidence="2">
    <location>
        <begin position="31"/>
        <end position="50"/>
    </location>
</feature>
<evidence type="ECO:0000259" key="3">
    <source>
        <dbReference type="PROSITE" id="PS50977"/>
    </source>
</evidence>
<organism evidence="4 5">
    <name type="scientific">Kibdelosporangium aridum</name>
    <dbReference type="NCBI Taxonomy" id="2030"/>
    <lineage>
        <taxon>Bacteria</taxon>
        <taxon>Bacillati</taxon>
        <taxon>Actinomycetota</taxon>
        <taxon>Actinomycetes</taxon>
        <taxon>Pseudonocardiales</taxon>
        <taxon>Pseudonocardiaceae</taxon>
        <taxon>Kibdelosporangium</taxon>
    </lineage>
</organism>
<keyword evidence="1 2" id="KW-0238">DNA-binding</keyword>
<dbReference type="GO" id="GO:0000976">
    <property type="term" value="F:transcription cis-regulatory region binding"/>
    <property type="evidence" value="ECO:0007669"/>
    <property type="project" value="TreeGrafter"/>
</dbReference>
<evidence type="ECO:0000256" key="1">
    <source>
        <dbReference type="ARBA" id="ARBA00023125"/>
    </source>
</evidence>
<evidence type="ECO:0000313" key="5">
    <source>
        <dbReference type="Proteomes" id="UP000192674"/>
    </source>
</evidence>
<dbReference type="OrthoDB" id="6929199at2"/>
<evidence type="ECO:0000256" key="2">
    <source>
        <dbReference type="PROSITE-ProRule" id="PRU00335"/>
    </source>
</evidence>
<dbReference type="PROSITE" id="PS50977">
    <property type="entry name" value="HTH_TETR_2"/>
    <property type="match status" value="1"/>
</dbReference>
<dbReference type="SUPFAM" id="SSF46689">
    <property type="entry name" value="Homeodomain-like"/>
    <property type="match status" value="1"/>
</dbReference>
<protein>
    <submittedName>
        <fullName evidence="4">Transcriptional regulator, TetR family</fullName>
    </submittedName>
</protein>
<dbReference type="InterPro" id="IPR009057">
    <property type="entry name" value="Homeodomain-like_sf"/>
</dbReference>
<dbReference type="InterPro" id="IPR050109">
    <property type="entry name" value="HTH-type_TetR-like_transc_reg"/>
</dbReference>